<dbReference type="AlphaFoldDB" id="A0A2T3NR61"/>
<organism evidence="2 3">
    <name type="scientific">Photobacterium sanctipauli</name>
    <dbReference type="NCBI Taxonomy" id="1342794"/>
    <lineage>
        <taxon>Bacteria</taxon>
        <taxon>Pseudomonadati</taxon>
        <taxon>Pseudomonadota</taxon>
        <taxon>Gammaproteobacteria</taxon>
        <taxon>Vibrionales</taxon>
        <taxon>Vibrionaceae</taxon>
        <taxon>Photobacterium</taxon>
    </lineage>
</organism>
<sequence>MKRWVAICLLAVLGTANASFAEDKAAYEDCVLQHVSLAENGTAANLMTNACHRLYIDNFMLSEKDQSYFQCLLEYLPPSKSTPVAMRIKSTCNSKHRSLFN</sequence>
<reference evidence="2 3" key="1">
    <citation type="submission" date="2018-01" db="EMBL/GenBank/DDBJ databases">
        <title>Whole genome sequencing of Histamine producing bacteria.</title>
        <authorList>
            <person name="Butler K."/>
        </authorList>
    </citation>
    <scope>NUCLEOTIDE SEQUENCE [LARGE SCALE GENOMIC DNA]</scope>
    <source>
        <strain evidence="2 3">DSM 100436</strain>
    </source>
</reference>
<dbReference type="EMBL" id="PYMA01000009">
    <property type="protein sequence ID" value="PSW18760.1"/>
    <property type="molecule type" value="Genomic_DNA"/>
</dbReference>
<keyword evidence="1" id="KW-0732">Signal</keyword>
<dbReference type="Proteomes" id="UP000241771">
    <property type="component" value="Unassembled WGS sequence"/>
</dbReference>
<feature type="signal peptide" evidence="1">
    <location>
        <begin position="1"/>
        <end position="21"/>
    </location>
</feature>
<evidence type="ECO:0000256" key="1">
    <source>
        <dbReference type="SAM" id="SignalP"/>
    </source>
</evidence>
<evidence type="ECO:0008006" key="4">
    <source>
        <dbReference type="Google" id="ProtNLM"/>
    </source>
</evidence>
<gene>
    <name evidence="2" type="ORF">C9I98_14905</name>
</gene>
<dbReference type="NCBIfam" id="NF041602">
    <property type="entry name" value="VF_A0006_fam"/>
    <property type="match status" value="1"/>
</dbReference>
<dbReference type="InterPro" id="IPR048087">
    <property type="entry name" value="VF_A0006-like"/>
</dbReference>
<protein>
    <recommendedName>
        <fullName evidence="4">DUF3718 domain-containing protein</fullName>
    </recommendedName>
</protein>
<evidence type="ECO:0000313" key="2">
    <source>
        <dbReference type="EMBL" id="PSW18760.1"/>
    </source>
</evidence>
<name>A0A2T3NR61_9GAMM</name>
<keyword evidence="3" id="KW-1185">Reference proteome</keyword>
<comment type="caution">
    <text evidence="2">The sequence shown here is derived from an EMBL/GenBank/DDBJ whole genome shotgun (WGS) entry which is preliminary data.</text>
</comment>
<dbReference type="RefSeq" id="WP_107272153.1">
    <property type="nucleotide sequence ID" value="NZ_PYMA01000009.1"/>
</dbReference>
<proteinExistence type="predicted"/>
<accession>A0A2T3NR61</accession>
<evidence type="ECO:0000313" key="3">
    <source>
        <dbReference type="Proteomes" id="UP000241771"/>
    </source>
</evidence>
<feature type="chain" id="PRO_5015705322" description="DUF3718 domain-containing protein" evidence="1">
    <location>
        <begin position="22"/>
        <end position="101"/>
    </location>
</feature>